<dbReference type="Gene3D" id="1.20.1050.10">
    <property type="match status" value="1"/>
</dbReference>
<feature type="domain" description="GST N-terminal" evidence="2">
    <location>
        <begin position="6"/>
        <end position="110"/>
    </location>
</feature>
<dbReference type="AlphaFoldDB" id="A0AAE0U005"/>
<name>A0AAE0U005_9PEZI</name>
<dbReference type="Gene3D" id="3.40.30.10">
    <property type="entry name" value="Glutaredoxin"/>
    <property type="match status" value="1"/>
</dbReference>
<organism evidence="4 5">
    <name type="scientific">Podospora didyma</name>
    <dbReference type="NCBI Taxonomy" id="330526"/>
    <lineage>
        <taxon>Eukaryota</taxon>
        <taxon>Fungi</taxon>
        <taxon>Dikarya</taxon>
        <taxon>Ascomycota</taxon>
        <taxon>Pezizomycotina</taxon>
        <taxon>Sordariomycetes</taxon>
        <taxon>Sordariomycetidae</taxon>
        <taxon>Sordariales</taxon>
        <taxon>Podosporaceae</taxon>
        <taxon>Podospora</taxon>
    </lineage>
</organism>
<dbReference type="CDD" id="cd03188">
    <property type="entry name" value="GST_C_Beta"/>
    <property type="match status" value="1"/>
</dbReference>
<keyword evidence="5" id="KW-1185">Reference proteome</keyword>
<reference evidence="4" key="1">
    <citation type="journal article" date="2023" name="Mol. Phylogenet. Evol.">
        <title>Genome-scale phylogeny and comparative genomics of the fungal order Sordariales.</title>
        <authorList>
            <person name="Hensen N."/>
            <person name="Bonometti L."/>
            <person name="Westerberg I."/>
            <person name="Brannstrom I.O."/>
            <person name="Guillou S."/>
            <person name="Cros-Aarteil S."/>
            <person name="Calhoun S."/>
            <person name="Haridas S."/>
            <person name="Kuo A."/>
            <person name="Mondo S."/>
            <person name="Pangilinan J."/>
            <person name="Riley R."/>
            <person name="LaButti K."/>
            <person name="Andreopoulos B."/>
            <person name="Lipzen A."/>
            <person name="Chen C."/>
            <person name="Yan M."/>
            <person name="Daum C."/>
            <person name="Ng V."/>
            <person name="Clum A."/>
            <person name="Steindorff A."/>
            <person name="Ohm R.A."/>
            <person name="Martin F."/>
            <person name="Silar P."/>
            <person name="Natvig D.O."/>
            <person name="Lalanne C."/>
            <person name="Gautier V."/>
            <person name="Ament-Velasquez S.L."/>
            <person name="Kruys A."/>
            <person name="Hutchinson M.I."/>
            <person name="Powell A.J."/>
            <person name="Barry K."/>
            <person name="Miller A.N."/>
            <person name="Grigoriev I.V."/>
            <person name="Debuchy R."/>
            <person name="Gladieux P."/>
            <person name="Hiltunen Thoren M."/>
            <person name="Johannesson H."/>
        </authorList>
    </citation>
    <scope>NUCLEOTIDE SEQUENCE</scope>
    <source>
        <strain evidence="4">CBS 232.78</strain>
    </source>
</reference>
<dbReference type="InterPro" id="IPR036282">
    <property type="entry name" value="Glutathione-S-Trfase_C_sf"/>
</dbReference>
<comment type="similarity">
    <text evidence="1">Belongs to the GST superfamily.</text>
</comment>
<dbReference type="InterPro" id="IPR004045">
    <property type="entry name" value="Glutathione_S-Trfase_N"/>
</dbReference>
<evidence type="ECO:0008006" key="6">
    <source>
        <dbReference type="Google" id="ProtNLM"/>
    </source>
</evidence>
<dbReference type="InterPro" id="IPR040079">
    <property type="entry name" value="Glutathione_S-Trfase"/>
</dbReference>
<proteinExistence type="inferred from homology"/>
<dbReference type="SUPFAM" id="SSF47616">
    <property type="entry name" value="GST C-terminal domain-like"/>
    <property type="match status" value="1"/>
</dbReference>
<evidence type="ECO:0000259" key="3">
    <source>
        <dbReference type="PROSITE" id="PS50405"/>
    </source>
</evidence>
<dbReference type="EMBL" id="JAULSW010000004">
    <property type="protein sequence ID" value="KAK3385943.1"/>
    <property type="molecule type" value="Genomic_DNA"/>
</dbReference>
<evidence type="ECO:0000313" key="5">
    <source>
        <dbReference type="Proteomes" id="UP001285441"/>
    </source>
</evidence>
<dbReference type="InterPro" id="IPR010987">
    <property type="entry name" value="Glutathione-S-Trfase_C-like"/>
</dbReference>
<gene>
    <name evidence="4" type="ORF">B0H63DRAFT_473885</name>
</gene>
<dbReference type="CDD" id="cd03057">
    <property type="entry name" value="GST_N_Beta"/>
    <property type="match status" value="1"/>
</dbReference>
<feature type="domain" description="GST C-terminal" evidence="3">
    <location>
        <begin position="115"/>
        <end position="264"/>
    </location>
</feature>
<dbReference type="Proteomes" id="UP001285441">
    <property type="component" value="Unassembled WGS sequence"/>
</dbReference>
<comment type="caution">
    <text evidence="4">The sequence shown here is derived from an EMBL/GenBank/DDBJ whole genome shotgun (WGS) entry which is preliminary data.</text>
</comment>
<sequence length="264" mass="28890">MTPTFPKLTLYRADGSCALVPHMILRELGIPFTDVVMDFSPTTGLLQSVDGTLDFAAYQKIHPSGLVPALRIVENSSGNDDDDAEEGKSIVLTENPAIQMYIASLVPSSPIAGSTLLQRAQVLSWLNFLSGSVHGQGYGALWRPGRYIDVQSFPGSKEAVEAAGRRSIEKYYNMIETRLKDDAGAGGVRYALDDDRGGGDEHQQPTLVDFYLYLFFRWGNKIGIDAMKERFPNFTGIARAVEARESVKVVLAEEKAAFQFASSA</sequence>
<dbReference type="InterPro" id="IPR036249">
    <property type="entry name" value="Thioredoxin-like_sf"/>
</dbReference>
<dbReference type="SFLD" id="SFLDS00019">
    <property type="entry name" value="Glutathione_Transferase_(cytos"/>
    <property type="match status" value="1"/>
</dbReference>
<dbReference type="PROSITE" id="PS50404">
    <property type="entry name" value="GST_NTER"/>
    <property type="match status" value="1"/>
</dbReference>
<protein>
    <recommendedName>
        <fullName evidence="6">GST N-terminal domain-containing protein</fullName>
    </recommendedName>
</protein>
<evidence type="ECO:0000259" key="2">
    <source>
        <dbReference type="PROSITE" id="PS50404"/>
    </source>
</evidence>
<dbReference type="PROSITE" id="PS50405">
    <property type="entry name" value="GST_CTER"/>
    <property type="match status" value="1"/>
</dbReference>
<evidence type="ECO:0000256" key="1">
    <source>
        <dbReference type="ARBA" id="ARBA00007409"/>
    </source>
</evidence>
<dbReference type="PANTHER" id="PTHR44051">
    <property type="entry name" value="GLUTATHIONE S-TRANSFERASE-RELATED"/>
    <property type="match status" value="1"/>
</dbReference>
<dbReference type="SUPFAM" id="SSF52833">
    <property type="entry name" value="Thioredoxin-like"/>
    <property type="match status" value="1"/>
</dbReference>
<reference evidence="4" key="2">
    <citation type="submission" date="2023-06" db="EMBL/GenBank/DDBJ databases">
        <authorList>
            <consortium name="Lawrence Berkeley National Laboratory"/>
            <person name="Haridas S."/>
            <person name="Hensen N."/>
            <person name="Bonometti L."/>
            <person name="Westerberg I."/>
            <person name="Brannstrom I.O."/>
            <person name="Guillou S."/>
            <person name="Cros-Aarteil S."/>
            <person name="Calhoun S."/>
            <person name="Kuo A."/>
            <person name="Mondo S."/>
            <person name="Pangilinan J."/>
            <person name="Riley R."/>
            <person name="LaButti K."/>
            <person name="Andreopoulos B."/>
            <person name="Lipzen A."/>
            <person name="Chen C."/>
            <person name="Yanf M."/>
            <person name="Daum C."/>
            <person name="Ng V."/>
            <person name="Clum A."/>
            <person name="Steindorff A."/>
            <person name="Ohm R."/>
            <person name="Martin F."/>
            <person name="Silar P."/>
            <person name="Natvig D."/>
            <person name="Lalanne C."/>
            <person name="Gautier V."/>
            <person name="Ament-velasquez S.L."/>
            <person name="Kruys A."/>
            <person name="Hutchinson M.I."/>
            <person name="Powell A.J."/>
            <person name="Barry K."/>
            <person name="Miller A.N."/>
            <person name="Grigoriev I.V."/>
            <person name="Debuchy R."/>
            <person name="Gladieux P."/>
            <person name="Thoren M.H."/>
            <person name="Johannesson H."/>
        </authorList>
    </citation>
    <scope>NUCLEOTIDE SEQUENCE</scope>
    <source>
        <strain evidence="4">CBS 232.78</strain>
    </source>
</reference>
<evidence type="ECO:0000313" key="4">
    <source>
        <dbReference type="EMBL" id="KAK3385943.1"/>
    </source>
</evidence>
<dbReference type="PANTHER" id="PTHR44051:SF8">
    <property type="entry name" value="GLUTATHIONE S-TRANSFERASE GSTA"/>
    <property type="match status" value="1"/>
</dbReference>
<accession>A0AAE0U005</accession>